<protein>
    <recommendedName>
        <fullName evidence="2">Tc1-like transposase DDE domain-containing protein</fullName>
    </recommendedName>
</protein>
<dbReference type="EMBL" id="CARXXK010000002">
    <property type="protein sequence ID" value="CAI6352550.1"/>
    <property type="molecule type" value="Genomic_DNA"/>
</dbReference>
<evidence type="ECO:0000259" key="2">
    <source>
        <dbReference type="Pfam" id="PF13358"/>
    </source>
</evidence>
<feature type="region of interest" description="Disordered" evidence="1">
    <location>
        <begin position="1"/>
        <end position="20"/>
    </location>
</feature>
<keyword evidence="4" id="KW-1185">Reference proteome</keyword>
<organism evidence="3 4">
    <name type="scientific">Macrosiphum euphorbiae</name>
    <name type="common">potato aphid</name>
    <dbReference type="NCBI Taxonomy" id="13131"/>
    <lineage>
        <taxon>Eukaryota</taxon>
        <taxon>Metazoa</taxon>
        <taxon>Ecdysozoa</taxon>
        <taxon>Arthropoda</taxon>
        <taxon>Hexapoda</taxon>
        <taxon>Insecta</taxon>
        <taxon>Pterygota</taxon>
        <taxon>Neoptera</taxon>
        <taxon>Paraneoptera</taxon>
        <taxon>Hemiptera</taxon>
        <taxon>Sternorrhyncha</taxon>
        <taxon>Aphidomorpha</taxon>
        <taxon>Aphidoidea</taxon>
        <taxon>Aphididae</taxon>
        <taxon>Macrosiphini</taxon>
        <taxon>Macrosiphum</taxon>
    </lineage>
</organism>
<proteinExistence type="predicted"/>
<dbReference type="GO" id="GO:0003676">
    <property type="term" value="F:nucleic acid binding"/>
    <property type="evidence" value="ECO:0007669"/>
    <property type="project" value="InterPro"/>
</dbReference>
<accession>A0AAV0W9P8</accession>
<dbReference type="Proteomes" id="UP001160148">
    <property type="component" value="Unassembled WGS sequence"/>
</dbReference>
<evidence type="ECO:0000313" key="4">
    <source>
        <dbReference type="Proteomes" id="UP001160148"/>
    </source>
</evidence>
<feature type="compositionally biased region" description="Acidic residues" evidence="1">
    <location>
        <begin position="451"/>
        <end position="462"/>
    </location>
</feature>
<comment type="caution">
    <text evidence="3">The sequence shown here is derived from an EMBL/GenBank/DDBJ whole genome shotgun (WGS) entry which is preliminary data.</text>
</comment>
<dbReference type="Pfam" id="PF13358">
    <property type="entry name" value="DDE_3"/>
    <property type="match status" value="1"/>
</dbReference>
<evidence type="ECO:0000313" key="3">
    <source>
        <dbReference type="EMBL" id="CAI6352550.1"/>
    </source>
</evidence>
<sequence>MDQLPDVTQSPAKRNPRGKFVSSSQRLMIINAYKAKMIENPEYKMLHLKKILAAQLGIGQSTIYNTVLEYQRNKTVSSPNKTKNRVKIYDKVDEFDKYAIRRKVHQFWHNREMPTLNKVLVAVNEEANLPNISRSSLHRLLKSMDFVFTKRGRNTALLEREDIILWRRNYLRDIKRYREEGRPIYYLDETWVNAGDVNSKIWVHKSVLTARMASSAGLSTGAVNPTGKGKRLIVCHIGSEDGFVHGGLLSFESKKNTRDYHDEMNGDSFRDWLQGVLPGLKENAVIVMDNAPYHSVKTEKCPTTSWRKANIIEWLQNKGEVVDKTMNILELLEVVKKIKPLYNKYVIDEMVKANNKIVLRLPPYHCELNPIELAWAAVKRYVRDNNKTFKLPDVKKLLEEGVNKIDGDMWKNFIRHVKKEEEKAWELDNVVDDVMTAENQPCVLTVGNSENDTDEKSDDDEDFRYLSDNSDTD</sequence>
<gene>
    <name evidence="3" type="ORF">MEUPH1_LOCUS8775</name>
</gene>
<feature type="compositionally biased region" description="Polar residues" evidence="1">
    <location>
        <begin position="1"/>
        <end position="12"/>
    </location>
</feature>
<dbReference type="PANTHER" id="PTHR33939:SF1">
    <property type="entry name" value="DUF4371 DOMAIN-CONTAINING PROTEIN"/>
    <property type="match status" value="1"/>
</dbReference>
<dbReference type="InterPro" id="IPR038717">
    <property type="entry name" value="Tc1-like_DDE_dom"/>
</dbReference>
<dbReference type="Gene3D" id="3.30.420.10">
    <property type="entry name" value="Ribonuclease H-like superfamily/Ribonuclease H"/>
    <property type="match status" value="1"/>
</dbReference>
<dbReference type="PANTHER" id="PTHR33939">
    <property type="entry name" value="PROTEIN CBG22215"/>
    <property type="match status" value="1"/>
</dbReference>
<feature type="region of interest" description="Disordered" evidence="1">
    <location>
        <begin position="445"/>
        <end position="473"/>
    </location>
</feature>
<evidence type="ECO:0000256" key="1">
    <source>
        <dbReference type="SAM" id="MobiDB-lite"/>
    </source>
</evidence>
<dbReference type="AlphaFoldDB" id="A0AAV0W9P8"/>
<reference evidence="3 4" key="1">
    <citation type="submission" date="2023-01" db="EMBL/GenBank/DDBJ databases">
        <authorList>
            <person name="Whitehead M."/>
        </authorList>
    </citation>
    <scope>NUCLEOTIDE SEQUENCE [LARGE SCALE GENOMIC DNA]</scope>
</reference>
<name>A0AAV0W9P8_9HEMI</name>
<dbReference type="InterPro" id="IPR036397">
    <property type="entry name" value="RNaseH_sf"/>
</dbReference>
<feature type="domain" description="Tc1-like transposase DDE" evidence="2">
    <location>
        <begin position="237"/>
        <end position="387"/>
    </location>
</feature>